<organism evidence="4 5">
    <name type="scientific">Leptospira stimsonii</name>
    <dbReference type="NCBI Taxonomy" id="2202203"/>
    <lineage>
        <taxon>Bacteria</taxon>
        <taxon>Pseudomonadati</taxon>
        <taxon>Spirochaetota</taxon>
        <taxon>Spirochaetia</taxon>
        <taxon>Leptospirales</taxon>
        <taxon>Leptospiraceae</taxon>
        <taxon>Leptospira</taxon>
    </lineage>
</organism>
<dbReference type="GO" id="GO:0032259">
    <property type="term" value="P:methylation"/>
    <property type="evidence" value="ECO:0007669"/>
    <property type="project" value="UniProtKB-KW"/>
</dbReference>
<dbReference type="CDD" id="cd02440">
    <property type="entry name" value="AdoMet_MTases"/>
    <property type="match status" value="1"/>
</dbReference>
<sequence>MDEFVETFNTWNEIADLYEEKFMDFPLYNETYDFFCKELPENSRVLELGCGPGNIAKYIVEKRNDLILEGIDIAYNMINLAKKNNPSCTFSVGDIRKYESQHNKFSGIICGFCLPYLSILEIKTLIPKLNESLETNGLLYLSFVEGDPNHSGIKKGKDNRILYFYYHDLETISNLHFANNFKIEKIFQIDYKNNDNSLDNHIVVISKSIK</sequence>
<accession>A0A396Z5U5</accession>
<dbReference type="Gene3D" id="3.40.50.150">
    <property type="entry name" value="Vaccinia Virus protein VP39"/>
    <property type="match status" value="1"/>
</dbReference>
<dbReference type="EMBL" id="QHCT01000004">
    <property type="protein sequence ID" value="RHX89054.1"/>
    <property type="molecule type" value="Genomic_DNA"/>
</dbReference>
<feature type="domain" description="Methyltransferase" evidence="3">
    <location>
        <begin position="45"/>
        <end position="137"/>
    </location>
</feature>
<dbReference type="PANTHER" id="PTHR43861:SF1">
    <property type="entry name" value="TRANS-ACONITATE 2-METHYLTRANSFERASE"/>
    <property type="match status" value="1"/>
</dbReference>
<dbReference type="InterPro" id="IPR029063">
    <property type="entry name" value="SAM-dependent_MTases_sf"/>
</dbReference>
<comment type="caution">
    <text evidence="4">The sequence shown here is derived from an EMBL/GenBank/DDBJ whole genome shotgun (WGS) entry which is preliminary data.</text>
</comment>
<evidence type="ECO:0000256" key="1">
    <source>
        <dbReference type="ARBA" id="ARBA00022603"/>
    </source>
</evidence>
<dbReference type="PANTHER" id="PTHR43861">
    <property type="entry name" value="TRANS-ACONITATE 2-METHYLTRANSFERASE-RELATED"/>
    <property type="match status" value="1"/>
</dbReference>
<evidence type="ECO:0000313" key="5">
    <source>
        <dbReference type="Proteomes" id="UP000265798"/>
    </source>
</evidence>
<evidence type="ECO:0000313" key="4">
    <source>
        <dbReference type="EMBL" id="RHX89054.1"/>
    </source>
</evidence>
<reference evidence="5" key="1">
    <citation type="submission" date="2018-05" db="EMBL/GenBank/DDBJ databases">
        <title>Leptospira yasudae sp. nov. and Leptospira stimsonii sp. nov., two pathogenic species of the genus Leptospira isolated from environmental sources.</title>
        <authorList>
            <person name="Casanovas-Massana A."/>
            <person name="Hamond C."/>
            <person name="Santos L.A."/>
            <person name="Hacker K.P."/>
            <person name="Balassiano I."/>
            <person name="Medeiros M.A."/>
            <person name="Reis M.G."/>
            <person name="Ko A.I."/>
            <person name="Wunder E.A."/>
        </authorList>
    </citation>
    <scope>NUCLEOTIDE SEQUENCE [LARGE SCALE GENOMIC DNA]</scope>
    <source>
        <strain evidence="5">Yale</strain>
    </source>
</reference>
<gene>
    <name evidence="4" type="ORF">DLM75_14410</name>
</gene>
<dbReference type="Pfam" id="PF13649">
    <property type="entry name" value="Methyltransf_25"/>
    <property type="match status" value="1"/>
</dbReference>
<dbReference type="InterPro" id="IPR041698">
    <property type="entry name" value="Methyltransf_25"/>
</dbReference>
<evidence type="ECO:0000256" key="2">
    <source>
        <dbReference type="ARBA" id="ARBA00022679"/>
    </source>
</evidence>
<name>A0A396Z5U5_9LEPT</name>
<dbReference type="GO" id="GO:0008168">
    <property type="term" value="F:methyltransferase activity"/>
    <property type="evidence" value="ECO:0007669"/>
    <property type="project" value="UniProtKB-KW"/>
</dbReference>
<keyword evidence="1 4" id="KW-0489">Methyltransferase</keyword>
<keyword evidence="2 4" id="KW-0808">Transferase</keyword>
<evidence type="ECO:0000259" key="3">
    <source>
        <dbReference type="Pfam" id="PF13649"/>
    </source>
</evidence>
<protein>
    <submittedName>
        <fullName evidence="4">Class I SAM-dependent methyltransferase</fullName>
    </submittedName>
</protein>
<dbReference type="Proteomes" id="UP000265798">
    <property type="component" value="Unassembled WGS sequence"/>
</dbReference>
<dbReference type="SUPFAM" id="SSF53335">
    <property type="entry name" value="S-adenosyl-L-methionine-dependent methyltransferases"/>
    <property type="match status" value="1"/>
</dbReference>
<dbReference type="AlphaFoldDB" id="A0A396Z5U5"/>
<proteinExistence type="predicted"/>